<reference evidence="1" key="1">
    <citation type="journal article" date="2020" name="Stud. Mycol.">
        <title>101 Dothideomycetes genomes: a test case for predicting lifestyles and emergence of pathogens.</title>
        <authorList>
            <person name="Haridas S."/>
            <person name="Albert R."/>
            <person name="Binder M."/>
            <person name="Bloem J."/>
            <person name="Labutti K."/>
            <person name="Salamov A."/>
            <person name="Andreopoulos B."/>
            <person name="Baker S."/>
            <person name="Barry K."/>
            <person name="Bills G."/>
            <person name="Bluhm B."/>
            <person name="Cannon C."/>
            <person name="Castanera R."/>
            <person name="Culley D."/>
            <person name="Daum C."/>
            <person name="Ezra D."/>
            <person name="Gonzalez J."/>
            <person name="Henrissat B."/>
            <person name="Kuo A."/>
            <person name="Liang C."/>
            <person name="Lipzen A."/>
            <person name="Lutzoni F."/>
            <person name="Magnuson J."/>
            <person name="Mondo S."/>
            <person name="Nolan M."/>
            <person name="Ohm R."/>
            <person name="Pangilinan J."/>
            <person name="Park H.-J."/>
            <person name="Ramirez L."/>
            <person name="Alfaro M."/>
            <person name="Sun H."/>
            <person name="Tritt A."/>
            <person name="Yoshinaga Y."/>
            <person name="Zwiers L.-H."/>
            <person name="Turgeon B."/>
            <person name="Goodwin S."/>
            <person name="Spatafora J."/>
            <person name="Crous P."/>
            <person name="Grigoriev I."/>
        </authorList>
    </citation>
    <scope>NUCLEOTIDE SEQUENCE</scope>
    <source>
        <strain evidence="1">ATCC 74209</strain>
    </source>
</reference>
<dbReference type="AlphaFoldDB" id="A0A9P4MQS4"/>
<evidence type="ECO:0000313" key="2">
    <source>
        <dbReference type="Proteomes" id="UP000799536"/>
    </source>
</evidence>
<gene>
    <name evidence="1" type="ORF">GQ43DRAFT_399228</name>
</gene>
<dbReference type="Proteomes" id="UP000799536">
    <property type="component" value="Unassembled WGS sequence"/>
</dbReference>
<proteinExistence type="predicted"/>
<accession>A0A9P4MQS4</accession>
<keyword evidence="2" id="KW-1185">Reference proteome</keyword>
<dbReference type="OrthoDB" id="5412936at2759"/>
<comment type="caution">
    <text evidence="1">The sequence shown here is derived from an EMBL/GenBank/DDBJ whole genome shotgun (WGS) entry which is preliminary data.</text>
</comment>
<sequence length="228" mass="26236">MASPEEAKPILHHLLSKLQEPSAKHYERYHEWIESHPGLEDFLYGRLRPEVLRYLQRGVRLVDAMKSIGGDLQFKGRAVYVHGVAGLDNLTRMYIGQSNQLSTRIWKQHHYFRYRRDNPSLHYYAVQNSTYDVWAVLATLPAGINSSAPGMDRPDLVLNILEMWCGLLFRCLPRQFLREYLPSEFPVPAGPPDGLNIDCPLDHGLDIKEHEWVDMSQTQDPLVKEACG</sequence>
<organism evidence="1 2">
    <name type="scientific">Delitschia confertaspora ATCC 74209</name>
    <dbReference type="NCBI Taxonomy" id="1513339"/>
    <lineage>
        <taxon>Eukaryota</taxon>
        <taxon>Fungi</taxon>
        <taxon>Dikarya</taxon>
        <taxon>Ascomycota</taxon>
        <taxon>Pezizomycotina</taxon>
        <taxon>Dothideomycetes</taxon>
        <taxon>Pleosporomycetidae</taxon>
        <taxon>Pleosporales</taxon>
        <taxon>Delitschiaceae</taxon>
        <taxon>Delitschia</taxon>
    </lineage>
</organism>
<dbReference type="EMBL" id="ML994088">
    <property type="protein sequence ID" value="KAF2199237.1"/>
    <property type="molecule type" value="Genomic_DNA"/>
</dbReference>
<protein>
    <submittedName>
        <fullName evidence="1">Uncharacterized protein</fullName>
    </submittedName>
</protein>
<evidence type="ECO:0000313" key="1">
    <source>
        <dbReference type="EMBL" id="KAF2199237.1"/>
    </source>
</evidence>
<feature type="non-terminal residue" evidence="1">
    <location>
        <position position="228"/>
    </location>
</feature>
<name>A0A9P4MQS4_9PLEO</name>